<evidence type="ECO:0000259" key="4">
    <source>
        <dbReference type="Pfam" id="PF00465"/>
    </source>
</evidence>
<dbReference type="FunFam" id="3.40.50.1970:FF:000003">
    <property type="entry name" value="Alcohol dehydrogenase, iron-containing"/>
    <property type="match status" value="1"/>
</dbReference>
<dbReference type="Gene3D" id="1.20.1090.10">
    <property type="entry name" value="Dehydroquinate synthase-like - alpha domain"/>
    <property type="match status" value="1"/>
</dbReference>
<dbReference type="Gene3D" id="3.40.50.1970">
    <property type="match status" value="1"/>
</dbReference>
<accession>A0A926I933</accession>
<proteinExistence type="inferred from homology"/>
<evidence type="ECO:0000256" key="1">
    <source>
        <dbReference type="ARBA" id="ARBA00007358"/>
    </source>
</evidence>
<reference evidence="6" key="1">
    <citation type="submission" date="2020-08" db="EMBL/GenBank/DDBJ databases">
        <title>Genome public.</title>
        <authorList>
            <person name="Liu C."/>
            <person name="Sun Q."/>
        </authorList>
    </citation>
    <scope>NUCLEOTIDE SEQUENCE</scope>
    <source>
        <strain evidence="6">NSJ-24</strain>
    </source>
</reference>
<comment type="similarity">
    <text evidence="1">Belongs to the iron-containing alcohol dehydrogenase family.</text>
</comment>
<comment type="caution">
    <text evidence="6">The sequence shown here is derived from an EMBL/GenBank/DDBJ whole genome shotgun (WGS) entry which is preliminary data.</text>
</comment>
<dbReference type="Pfam" id="PF00465">
    <property type="entry name" value="Fe-ADH"/>
    <property type="match status" value="1"/>
</dbReference>
<dbReference type="PROSITE" id="PS00060">
    <property type="entry name" value="ADH_IRON_2"/>
    <property type="match status" value="1"/>
</dbReference>
<dbReference type="InterPro" id="IPR056798">
    <property type="entry name" value="ADH_Fe_C"/>
</dbReference>
<dbReference type="PANTHER" id="PTHR11496">
    <property type="entry name" value="ALCOHOL DEHYDROGENASE"/>
    <property type="match status" value="1"/>
</dbReference>
<dbReference type="RefSeq" id="WP_187524954.1">
    <property type="nucleotide sequence ID" value="NZ_JACRTA010000001.1"/>
</dbReference>
<protein>
    <submittedName>
        <fullName evidence="6">Iron-containing alcohol dehydrogenase</fullName>
    </submittedName>
</protein>
<dbReference type="EMBL" id="JACRTA010000001">
    <property type="protein sequence ID" value="MBC8567720.1"/>
    <property type="molecule type" value="Genomic_DNA"/>
</dbReference>
<dbReference type="InterPro" id="IPR001670">
    <property type="entry name" value="ADH_Fe/GldA"/>
</dbReference>
<keyword evidence="7" id="KW-1185">Reference proteome</keyword>
<evidence type="ECO:0000313" key="7">
    <source>
        <dbReference type="Proteomes" id="UP000610862"/>
    </source>
</evidence>
<dbReference type="CDD" id="cd08189">
    <property type="entry name" value="Fe-ADH-like"/>
    <property type="match status" value="1"/>
</dbReference>
<feature type="domain" description="Alcohol dehydrogenase iron-type/glycerol dehydrogenase GldA" evidence="4">
    <location>
        <begin position="26"/>
        <end position="194"/>
    </location>
</feature>
<evidence type="ECO:0000259" key="5">
    <source>
        <dbReference type="Pfam" id="PF25137"/>
    </source>
</evidence>
<dbReference type="Pfam" id="PF25137">
    <property type="entry name" value="ADH_Fe_C"/>
    <property type="match status" value="1"/>
</dbReference>
<dbReference type="InterPro" id="IPR039697">
    <property type="entry name" value="Alcohol_dehydrogenase_Fe"/>
</dbReference>
<sequence length="412" mass="45759">MYKILCRVFQVFMKVAMYMLPWYTPEIIEGSVSGSELISDMKKRDINRVLVVMGPHMLKRGLPLSMLENMAHMGIMYQVFDRITPDPTDAQVEDGVKLYNQIDGQGIVLFGGGSPMDCGKAIAARIARPSKSVKKLQGILRVHSRKRVPIMWAVPTTAGTGSETTMAAVITDRKTNRKKSINDVSIIPHICVFDASLTIGLPPDITAYTGMDALCHAVEAYTNSSYNTDLEDHMAQRSVKLIHDNILGAYSDGTNLFYRKNMQTAAFYAGRAFTRGCVGYVHAIGHAIGGLYKIPHGKTMAILLPHVMRAYGKNAEKKLADLSDICGLSTDCEIPVSEKSQLFINWIESVNRKMSIPSGFDCIKEKDIQIIVRWALEEANPLYPVPKVFGKNQIIAVIRKVMLDNSIHADFI</sequence>
<dbReference type="GO" id="GO:0046872">
    <property type="term" value="F:metal ion binding"/>
    <property type="evidence" value="ECO:0007669"/>
    <property type="project" value="InterPro"/>
</dbReference>
<dbReference type="Proteomes" id="UP000610862">
    <property type="component" value="Unassembled WGS sequence"/>
</dbReference>
<evidence type="ECO:0000313" key="6">
    <source>
        <dbReference type="EMBL" id="MBC8567720.1"/>
    </source>
</evidence>
<dbReference type="InterPro" id="IPR018211">
    <property type="entry name" value="ADH_Fe_CS"/>
</dbReference>
<evidence type="ECO:0000256" key="2">
    <source>
        <dbReference type="ARBA" id="ARBA00023002"/>
    </source>
</evidence>
<keyword evidence="2" id="KW-0560">Oxidoreductase</keyword>
<gene>
    <name evidence="6" type="ORF">H8692_02940</name>
</gene>
<evidence type="ECO:0000256" key="3">
    <source>
        <dbReference type="ARBA" id="ARBA00023027"/>
    </source>
</evidence>
<name>A0A926I933_9FIRM</name>
<dbReference type="SUPFAM" id="SSF56796">
    <property type="entry name" value="Dehydroquinate synthase-like"/>
    <property type="match status" value="1"/>
</dbReference>
<dbReference type="AlphaFoldDB" id="A0A926I933"/>
<keyword evidence="3" id="KW-0520">NAD</keyword>
<dbReference type="PANTHER" id="PTHR11496:SF102">
    <property type="entry name" value="ALCOHOL DEHYDROGENASE 4"/>
    <property type="match status" value="1"/>
</dbReference>
<organism evidence="6 7">
    <name type="scientific">Lentihominibacter hominis</name>
    <dbReference type="NCBI Taxonomy" id="2763645"/>
    <lineage>
        <taxon>Bacteria</taxon>
        <taxon>Bacillati</taxon>
        <taxon>Bacillota</taxon>
        <taxon>Clostridia</taxon>
        <taxon>Peptostreptococcales</taxon>
        <taxon>Anaerovoracaceae</taxon>
        <taxon>Lentihominibacter</taxon>
    </lineage>
</organism>
<dbReference type="GO" id="GO:0004022">
    <property type="term" value="F:alcohol dehydrogenase (NAD+) activity"/>
    <property type="evidence" value="ECO:0007669"/>
    <property type="project" value="TreeGrafter"/>
</dbReference>
<feature type="domain" description="Fe-containing alcohol dehydrogenase-like C-terminal" evidence="5">
    <location>
        <begin position="206"/>
        <end position="401"/>
    </location>
</feature>